<evidence type="ECO:0000256" key="3">
    <source>
        <dbReference type="ARBA" id="ARBA00004496"/>
    </source>
</evidence>
<sequence>MKSKGERDAKNSGGTILYSSRCEAFKTDEGQQQGIEQLRAKGIEGLVVIGGDGSFRGAQKLSEKGLPTIGIPGTIDNDIPGTETTLGFDRQKEAIW</sequence>
<evidence type="ECO:0000256" key="15">
    <source>
        <dbReference type="ARBA" id="ARBA00048070"/>
    </source>
</evidence>
<evidence type="ECO:0000256" key="14">
    <source>
        <dbReference type="ARBA" id="ARBA00038478"/>
    </source>
</evidence>
<comment type="similarity">
    <text evidence="14">Belongs to the phosphofructokinase type A (PFKA) family.</text>
</comment>
<gene>
    <name evidence="17" type="ORF">K3F53_06375</name>
    <name evidence="18" type="ORF">SAMN04489735_100421</name>
</gene>
<evidence type="ECO:0000256" key="7">
    <source>
        <dbReference type="ARBA" id="ARBA00022679"/>
    </source>
</evidence>
<dbReference type="Proteomes" id="UP000198956">
    <property type="component" value="Unassembled WGS sequence"/>
</dbReference>
<dbReference type="PRINTS" id="PR00476">
    <property type="entry name" value="PHFRCTKINASE"/>
</dbReference>
<comment type="pathway">
    <text evidence="4">Carbohydrate degradation; glycolysis; D-glyceraldehyde 3-phosphate and glycerone phosphate from D-glucose: step 3/4.</text>
</comment>
<dbReference type="GO" id="GO:0006002">
    <property type="term" value="P:fructose 6-phosphate metabolic process"/>
    <property type="evidence" value="ECO:0007669"/>
    <property type="project" value="InterPro"/>
</dbReference>
<dbReference type="GO" id="GO:0003872">
    <property type="term" value="F:6-phosphofructokinase activity"/>
    <property type="evidence" value="ECO:0007669"/>
    <property type="project" value="UniProtKB-EC"/>
</dbReference>
<reference evidence="17 20" key="2">
    <citation type="submission" date="2021-08" db="EMBL/GenBank/DDBJ databases">
        <title>Complete genome sequence of the strain Aneurinibacillus thermoaerophilus CCM 8960.</title>
        <authorList>
            <person name="Musilova J."/>
            <person name="Kourilova X."/>
            <person name="Pernicova I."/>
            <person name="Bezdicek M."/>
            <person name="Lengerova M."/>
            <person name="Obruca S."/>
            <person name="Sedlar K."/>
        </authorList>
    </citation>
    <scope>NUCLEOTIDE SEQUENCE [LARGE SCALE GENOMIC DNA]</scope>
    <source>
        <strain evidence="17 20">CCM 8960</strain>
    </source>
</reference>
<evidence type="ECO:0000256" key="6">
    <source>
        <dbReference type="ARBA" id="ARBA00022490"/>
    </source>
</evidence>
<evidence type="ECO:0000256" key="12">
    <source>
        <dbReference type="ARBA" id="ARBA00022842"/>
    </source>
</evidence>
<dbReference type="EMBL" id="CP080764">
    <property type="protein sequence ID" value="QYY43824.1"/>
    <property type="molecule type" value="Genomic_DNA"/>
</dbReference>
<comment type="function">
    <text evidence="2">Catalyzes the phosphorylation of D-fructose 6-phosphate to fructose 1,6-bisphosphate by ATP, the first committing step of glycolysis.</text>
</comment>
<keyword evidence="12" id="KW-0460">Magnesium</keyword>
<dbReference type="GO" id="GO:0061621">
    <property type="term" value="P:canonical glycolysis"/>
    <property type="evidence" value="ECO:0007669"/>
    <property type="project" value="TreeGrafter"/>
</dbReference>
<evidence type="ECO:0000256" key="10">
    <source>
        <dbReference type="ARBA" id="ARBA00022777"/>
    </source>
</evidence>
<dbReference type="AlphaFoldDB" id="A0A1G7XJU4"/>
<evidence type="ECO:0000259" key="16">
    <source>
        <dbReference type="Pfam" id="PF00365"/>
    </source>
</evidence>
<dbReference type="Pfam" id="PF00365">
    <property type="entry name" value="PFK"/>
    <property type="match status" value="1"/>
</dbReference>
<keyword evidence="6" id="KW-0963">Cytoplasm</keyword>
<dbReference type="SUPFAM" id="SSF53784">
    <property type="entry name" value="Phosphofructokinase"/>
    <property type="match status" value="1"/>
</dbReference>
<dbReference type="UniPathway" id="UPA00109">
    <property type="reaction ID" value="UER00182"/>
</dbReference>
<keyword evidence="9" id="KW-0547">Nucleotide-binding</keyword>
<dbReference type="GO" id="GO:0046872">
    <property type="term" value="F:metal ion binding"/>
    <property type="evidence" value="ECO:0007669"/>
    <property type="project" value="UniProtKB-KW"/>
</dbReference>
<comment type="cofactor">
    <cofactor evidence="1">
        <name>Mg(2+)</name>
        <dbReference type="ChEBI" id="CHEBI:18420"/>
    </cofactor>
</comment>
<evidence type="ECO:0000313" key="20">
    <source>
        <dbReference type="Proteomes" id="UP000826616"/>
    </source>
</evidence>
<comment type="catalytic activity">
    <reaction evidence="15">
        <text>beta-D-fructose 6-phosphate + ATP = beta-D-fructose 1,6-bisphosphate + ADP + H(+)</text>
        <dbReference type="Rhea" id="RHEA:16109"/>
        <dbReference type="ChEBI" id="CHEBI:15378"/>
        <dbReference type="ChEBI" id="CHEBI:30616"/>
        <dbReference type="ChEBI" id="CHEBI:32966"/>
        <dbReference type="ChEBI" id="CHEBI:57634"/>
        <dbReference type="ChEBI" id="CHEBI:456216"/>
        <dbReference type="EC" id="2.7.1.11"/>
    </reaction>
</comment>
<evidence type="ECO:0000313" key="17">
    <source>
        <dbReference type="EMBL" id="QYY43824.1"/>
    </source>
</evidence>
<accession>A0A1G7XJU4</accession>
<keyword evidence="20" id="KW-1185">Reference proteome</keyword>
<evidence type="ECO:0000313" key="19">
    <source>
        <dbReference type="Proteomes" id="UP000198956"/>
    </source>
</evidence>
<dbReference type="PANTHER" id="PTHR13697:SF4">
    <property type="entry name" value="ATP-DEPENDENT 6-PHOSPHOFRUCTOKINASE"/>
    <property type="match status" value="1"/>
</dbReference>
<keyword evidence="11" id="KW-0067">ATP-binding</keyword>
<evidence type="ECO:0000256" key="13">
    <source>
        <dbReference type="ARBA" id="ARBA00023152"/>
    </source>
</evidence>
<evidence type="ECO:0000256" key="2">
    <source>
        <dbReference type="ARBA" id="ARBA00002659"/>
    </source>
</evidence>
<keyword evidence="8" id="KW-0479">Metal-binding</keyword>
<dbReference type="GO" id="GO:0042802">
    <property type="term" value="F:identical protein binding"/>
    <property type="evidence" value="ECO:0007669"/>
    <property type="project" value="TreeGrafter"/>
</dbReference>
<dbReference type="EC" id="2.7.1.11" evidence="5"/>
<dbReference type="Gene3D" id="3.40.50.450">
    <property type="match status" value="1"/>
</dbReference>
<keyword evidence="13" id="KW-0324">Glycolysis</keyword>
<dbReference type="Proteomes" id="UP000826616">
    <property type="component" value="Chromosome"/>
</dbReference>
<organism evidence="18 19">
    <name type="scientific">Aneurinibacillus thermoaerophilus</name>
    <dbReference type="NCBI Taxonomy" id="143495"/>
    <lineage>
        <taxon>Bacteria</taxon>
        <taxon>Bacillati</taxon>
        <taxon>Bacillota</taxon>
        <taxon>Bacilli</taxon>
        <taxon>Bacillales</taxon>
        <taxon>Paenibacillaceae</taxon>
        <taxon>Aneurinibacillus group</taxon>
        <taxon>Aneurinibacillus</taxon>
    </lineage>
</organism>
<dbReference type="PANTHER" id="PTHR13697">
    <property type="entry name" value="PHOSPHOFRUCTOKINASE"/>
    <property type="match status" value="1"/>
</dbReference>
<dbReference type="InterPro" id="IPR022953">
    <property type="entry name" value="ATP_PFK"/>
</dbReference>
<dbReference type="EMBL" id="FNDE01000004">
    <property type="protein sequence ID" value="SDG84437.1"/>
    <property type="molecule type" value="Genomic_DNA"/>
</dbReference>
<protein>
    <recommendedName>
        <fullName evidence="5">6-phosphofructokinase</fullName>
        <ecNumber evidence="5">2.7.1.11</ecNumber>
    </recommendedName>
</protein>
<dbReference type="GO" id="GO:0048029">
    <property type="term" value="F:monosaccharide binding"/>
    <property type="evidence" value="ECO:0007669"/>
    <property type="project" value="TreeGrafter"/>
</dbReference>
<dbReference type="GO" id="GO:0005524">
    <property type="term" value="F:ATP binding"/>
    <property type="evidence" value="ECO:0007669"/>
    <property type="project" value="UniProtKB-KW"/>
</dbReference>
<dbReference type="GO" id="GO:0070095">
    <property type="term" value="F:fructose-6-phosphate binding"/>
    <property type="evidence" value="ECO:0007669"/>
    <property type="project" value="TreeGrafter"/>
</dbReference>
<evidence type="ECO:0000256" key="4">
    <source>
        <dbReference type="ARBA" id="ARBA00004679"/>
    </source>
</evidence>
<evidence type="ECO:0000256" key="5">
    <source>
        <dbReference type="ARBA" id="ARBA00012055"/>
    </source>
</evidence>
<evidence type="ECO:0000256" key="1">
    <source>
        <dbReference type="ARBA" id="ARBA00001946"/>
    </source>
</evidence>
<dbReference type="InterPro" id="IPR000023">
    <property type="entry name" value="Phosphofructokinase_dom"/>
</dbReference>
<proteinExistence type="inferred from homology"/>
<keyword evidence="7 17" id="KW-0808">Transferase</keyword>
<dbReference type="GO" id="GO:0005945">
    <property type="term" value="C:6-phosphofructokinase complex"/>
    <property type="evidence" value="ECO:0007669"/>
    <property type="project" value="TreeGrafter"/>
</dbReference>
<dbReference type="GO" id="GO:0030388">
    <property type="term" value="P:fructose 1,6-bisphosphate metabolic process"/>
    <property type="evidence" value="ECO:0007669"/>
    <property type="project" value="TreeGrafter"/>
</dbReference>
<keyword evidence="10 18" id="KW-0418">Kinase</keyword>
<name>A0A1G7XJU4_ANETH</name>
<evidence type="ECO:0000256" key="11">
    <source>
        <dbReference type="ARBA" id="ARBA00022840"/>
    </source>
</evidence>
<comment type="subcellular location">
    <subcellularLocation>
        <location evidence="3">Cytoplasm</location>
    </subcellularLocation>
</comment>
<evidence type="ECO:0000313" key="18">
    <source>
        <dbReference type="EMBL" id="SDG84437.1"/>
    </source>
</evidence>
<evidence type="ECO:0000256" key="9">
    <source>
        <dbReference type="ARBA" id="ARBA00022741"/>
    </source>
</evidence>
<dbReference type="GO" id="GO:0016208">
    <property type="term" value="F:AMP binding"/>
    <property type="evidence" value="ECO:0007669"/>
    <property type="project" value="TreeGrafter"/>
</dbReference>
<dbReference type="OrthoDB" id="9802503at2"/>
<evidence type="ECO:0000256" key="8">
    <source>
        <dbReference type="ARBA" id="ARBA00022723"/>
    </source>
</evidence>
<reference evidence="18 19" key="1">
    <citation type="submission" date="2016-10" db="EMBL/GenBank/DDBJ databases">
        <authorList>
            <person name="de Groot N.N."/>
        </authorList>
    </citation>
    <scope>NUCLEOTIDE SEQUENCE [LARGE SCALE GENOMIC DNA]</scope>
    <source>
        <strain evidence="18 19">L 420-91</strain>
    </source>
</reference>
<feature type="domain" description="Phosphofructokinase" evidence="16">
    <location>
        <begin position="7"/>
        <end position="89"/>
    </location>
</feature>
<dbReference type="InterPro" id="IPR035966">
    <property type="entry name" value="PKF_sf"/>
</dbReference>